<comment type="caution">
    <text evidence="2">The sequence shown here is derived from an EMBL/GenBank/DDBJ whole genome shotgun (WGS) entry which is preliminary data.</text>
</comment>
<dbReference type="AlphaFoldDB" id="A0AAD5PE34"/>
<reference evidence="2" key="1">
    <citation type="journal article" date="2022" name="IScience">
        <title>Evolution of zygomycete secretomes and the origins of terrestrial fungal ecologies.</title>
        <authorList>
            <person name="Chang Y."/>
            <person name="Wang Y."/>
            <person name="Mondo S."/>
            <person name="Ahrendt S."/>
            <person name="Andreopoulos W."/>
            <person name="Barry K."/>
            <person name="Beard J."/>
            <person name="Benny G.L."/>
            <person name="Blankenship S."/>
            <person name="Bonito G."/>
            <person name="Cuomo C."/>
            <person name="Desiro A."/>
            <person name="Gervers K.A."/>
            <person name="Hundley H."/>
            <person name="Kuo A."/>
            <person name="LaButti K."/>
            <person name="Lang B.F."/>
            <person name="Lipzen A."/>
            <person name="O'Donnell K."/>
            <person name="Pangilinan J."/>
            <person name="Reynolds N."/>
            <person name="Sandor L."/>
            <person name="Smith M.E."/>
            <person name="Tsang A."/>
            <person name="Grigoriev I.V."/>
            <person name="Stajich J.E."/>
            <person name="Spatafora J.W."/>
        </authorList>
    </citation>
    <scope>NUCLEOTIDE SEQUENCE</scope>
    <source>
        <strain evidence="2">RSA 2281</strain>
    </source>
</reference>
<keyword evidence="3" id="KW-1185">Reference proteome</keyword>
<gene>
    <name evidence="2" type="ORF">BDA99DRAFT_74497</name>
</gene>
<feature type="compositionally biased region" description="Low complexity" evidence="1">
    <location>
        <begin position="76"/>
        <end position="105"/>
    </location>
</feature>
<evidence type="ECO:0000313" key="3">
    <source>
        <dbReference type="Proteomes" id="UP001209540"/>
    </source>
</evidence>
<organism evidence="2 3">
    <name type="scientific">Phascolomyces articulosus</name>
    <dbReference type="NCBI Taxonomy" id="60185"/>
    <lineage>
        <taxon>Eukaryota</taxon>
        <taxon>Fungi</taxon>
        <taxon>Fungi incertae sedis</taxon>
        <taxon>Mucoromycota</taxon>
        <taxon>Mucoromycotina</taxon>
        <taxon>Mucoromycetes</taxon>
        <taxon>Mucorales</taxon>
        <taxon>Lichtheimiaceae</taxon>
        <taxon>Phascolomyces</taxon>
    </lineage>
</organism>
<sequence length="173" mass="17984">MEHNDNVGQQSISTSHKVNDTTHHKTSSKDGMASTSGTQSVGGGSTNVTATAPLATSTQQGSDARSTTDTLPTYITTSGQPQTATTSTTAATTTVPTANMTTTSSEQQPPTVTTATTAAAAAAAADESALQNQKLVEEFQYLLEKSQSLFSGLRFDVSIEIYHPRVVIDNGDL</sequence>
<feature type="region of interest" description="Disordered" evidence="1">
    <location>
        <begin position="1"/>
        <end position="111"/>
    </location>
</feature>
<feature type="compositionally biased region" description="Polar residues" evidence="1">
    <location>
        <begin position="1"/>
        <end position="16"/>
    </location>
</feature>
<reference evidence="2" key="2">
    <citation type="submission" date="2023-02" db="EMBL/GenBank/DDBJ databases">
        <authorList>
            <consortium name="DOE Joint Genome Institute"/>
            <person name="Mondo S.J."/>
            <person name="Chang Y."/>
            <person name="Wang Y."/>
            <person name="Ahrendt S."/>
            <person name="Andreopoulos W."/>
            <person name="Barry K."/>
            <person name="Beard J."/>
            <person name="Benny G.L."/>
            <person name="Blankenship S."/>
            <person name="Bonito G."/>
            <person name="Cuomo C."/>
            <person name="Desiro A."/>
            <person name="Gervers K.A."/>
            <person name="Hundley H."/>
            <person name="Kuo A."/>
            <person name="LaButti K."/>
            <person name="Lang B.F."/>
            <person name="Lipzen A."/>
            <person name="O'Donnell K."/>
            <person name="Pangilinan J."/>
            <person name="Reynolds N."/>
            <person name="Sandor L."/>
            <person name="Smith M.W."/>
            <person name="Tsang A."/>
            <person name="Grigoriev I.V."/>
            <person name="Stajich J.E."/>
            <person name="Spatafora J.W."/>
        </authorList>
    </citation>
    <scope>NUCLEOTIDE SEQUENCE</scope>
    <source>
        <strain evidence="2">RSA 2281</strain>
    </source>
</reference>
<name>A0AAD5PE34_9FUNG</name>
<proteinExistence type="predicted"/>
<evidence type="ECO:0000313" key="2">
    <source>
        <dbReference type="EMBL" id="KAI9262403.1"/>
    </source>
</evidence>
<evidence type="ECO:0000256" key="1">
    <source>
        <dbReference type="SAM" id="MobiDB-lite"/>
    </source>
</evidence>
<dbReference type="Proteomes" id="UP001209540">
    <property type="component" value="Unassembled WGS sequence"/>
</dbReference>
<feature type="compositionally biased region" description="Polar residues" evidence="1">
    <location>
        <begin position="54"/>
        <end position="75"/>
    </location>
</feature>
<protein>
    <submittedName>
        <fullName evidence="2">Uncharacterized protein</fullName>
    </submittedName>
</protein>
<dbReference type="EMBL" id="JAIXMP010000014">
    <property type="protein sequence ID" value="KAI9262403.1"/>
    <property type="molecule type" value="Genomic_DNA"/>
</dbReference>
<accession>A0AAD5PE34</accession>